<dbReference type="SFLD" id="SFLDS00003">
    <property type="entry name" value="Haloacid_Dehalogenase"/>
    <property type="match status" value="1"/>
</dbReference>
<evidence type="ECO:0000313" key="1">
    <source>
        <dbReference type="EMBL" id="RAI99679.1"/>
    </source>
</evidence>
<evidence type="ECO:0000313" key="2">
    <source>
        <dbReference type="Proteomes" id="UP000249422"/>
    </source>
</evidence>
<name>A0AAX1PDM8_AERSA</name>
<gene>
    <name evidence="1" type="ORF">DEU50_12266</name>
</gene>
<dbReference type="AlphaFoldDB" id="A0AAX1PDM8"/>
<dbReference type="InterPro" id="IPR041492">
    <property type="entry name" value="HAD_2"/>
</dbReference>
<reference evidence="1 2" key="1">
    <citation type="submission" date="2018-06" db="EMBL/GenBank/DDBJ databases">
        <title>Freshwater and sediment microbial communities from various areas in North America, analyzing microbe dynamics in response to fracking.</title>
        <authorList>
            <person name="Lamendella R."/>
        </authorList>
    </citation>
    <scope>NUCLEOTIDE SEQUENCE [LARGE SCALE GENOMIC DNA]</scope>
    <source>
        <strain evidence="1 2">17</strain>
    </source>
</reference>
<sequence length="216" mass="23377">MTSKKIFHGAIFDVDATLVDTVSVINDIWRAWSIEKGIDFATIYPHIHGRKVNETLEAVDISFNNEAEIEKVKSIAIEEMSHAKPISGALEFVSKIPVNLWGIATSGPCEIARTSISASGFPIPSIMICGEDVKNGKPHPEPFVSAALSLGFSPDKCIAFEDSPAGVKSAKDAGCYTVALRTSHADDELSQADTIVNDFNDINIEIINDKLLISFV</sequence>
<dbReference type="RefSeq" id="WP_220085167.1">
    <property type="nucleotide sequence ID" value="NZ_CAWNWF010000022.1"/>
</dbReference>
<dbReference type="EMBL" id="QLLM01000022">
    <property type="protein sequence ID" value="RAI99679.1"/>
    <property type="molecule type" value="Genomic_DNA"/>
</dbReference>
<dbReference type="InterPro" id="IPR006439">
    <property type="entry name" value="HAD-SF_hydro_IA"/>
</dbReference>
<dbReference type="NCBIfam" id="TIGR01509">
    <property type="entry name" value="HAD-SF-IA-v3"/>
    <property type="match status" value="1"/>
</dbReference>
<dbReference type="PANTHER" id="PTHR43481">
    <property type="entry name" value="FRUCTOSE-1-PHOSPHATE PHOSPHATASE"/>
    <property type="match status" value="1"/>
</dbReference>
<dbReference type="Proteomes" id="UP000249422">
    <property type="component" value="Unassembled WGS sequence"/>
</dbReference>
<dbReference type="InterPro" id="IPR036412">
    <property type="entry name" value="HAD-like_sf"/>
</dbReference>
<accession>A0AAX1PDM8</accession>
<dbReference type="Gene3D" id="1.10.150.240">
    <property type="entry name" value="Putative phosphatase, domain 2"/>
    <property type="match status" value="1"/>
</dbReference>
<dbReference type="Gene3D" id="3.40.50.1000">
    <property type="entry name" value="HAD superfamily/HAD-like"/>
    <property type="match status" value="1"/>
</dbReference>
<dbReference type="SUPFAM" id="SSF56784">
    <property type="entry name" value="HAD-like"/>
    <property type="match status" value="1"/>
</dbReference>
<dbReference type="InterPro" id="IPR023214">
    <property type="entry name" value="HAD_sf"/>
</dbReference>
<organism evidence="1 2">
    <name type="scientific">Aeromonas salmonicida</name>
    <dbReference type="NCBI Taxonomy" id="645"/>
    <lineage>
        <taxon>Bacteria</taxon>
        <taxon>Pseudomonadati</taxon>
        <taxon>Pseudomonadota</taxon>
        <taxon>Gammaproteobacteria</taxon>
        <taxon>Aeromonadales</taxon>
        <taxon>Aeromonadaceae</taxon>
        <taxon>Aeromonas</taxon>
    </lineage>
</organism>
<dbReference type="SFLD" id="SFLDG01129">
    <property type="entry name" value="C1.5:_HAD__Beta-PGM__Phosphata"/>
    <property type="match status" value="1"/>
</dbReference>
<comment type="caution">
    <text evidence="1">The sequence shown here is derived from an EMBL/GenBank/DDBJ whole genome shotgun (WGS) entry which is preliminary data.</text>
</comment>
<dbReference type="PANTHER" id="PTHR43481:SF4">
    <property type="entry name" value="GLYCEROL-1-PHOSPHATE PHOSPHOHYDROLASE 1-RELATED"/>
    <property type="match status" value="1"/>
</dbReference>
<proteinExistence type="predicted"/>
<dbReference type="GO" id="GO:0050308">
    <property type="term" value="F:sugar-phosphatase activity"/>
    <property type="evidence" value="ECO:0007669"/>
    <property type="project" value="TreeGrafter"/>
</dbReference>
<dbReference type="Pfam" id="PF13419">
    <property type="entry name" value="HAD_2"/>
    <property type="match status" value="1"/>
</dbReference>
<dbReference type="InterPro" id="IPR051806">
    <property type="entry name" value="HAD-like_SPP"/>
</dbReference>
<dbReference type="InterPro" id="IPR023198">
    <property type="entry name" value="PGP-like_dom2"/>
</dbReference>
<protein>
    <submittedName>
        <fullName evidence="1">Sugar-phosphatase</fullName>
    </submittedName>
</protein>